<evidence type="ECO:0000256" key="7">
    <source>
        <dbReference type="SAM" id="SignalP"/>
    </source>
</evidence>
<reference evidence="9 10" key="1">
    <citation type="submission" date="2019-03" db="EMBL/GenBank/DDBJ databases">
        <title>Efficiently degradation of phenoxyalkanoic acid herbicides by Cupriavidus oxalaticus strain X32.</title>
        <authorList>
            <person name="Sheng X."/>
        </authorList>
    </citation>
    <scope>NUCLEOTIDE SEQUENCE [LARGE SCALE GENOMIC DNA]</scope>
    <source>
        <strain evidence="9 10">X32</strain>
    </source>
</reference>
<dbReference type="InterPro" id="IPR004852">
    <property type="entry name" value="Di-haem_cyt_c_peroxidsae"/>
</dbReference>
<feature type="chain" id="PRO_5020337991" evidence="7">
    <location>
        <begin position="33"/>
        <end position="667"/>
    </location>
</feature>
<keyword evidence="9" id="KW-0575">Peroxidase</keyword>
<evidence type="ECO:0000256" key="6">
    <source>
        <dbReference type="PROSITE-ProRule" id="PRU00433"/>
    </source>
</evidence>
<dbReference type="InterPro" id="IPR036909">
    <property type="entry name" value="Cyt_c-like_dom_sf"/>
</dbReference>
<dbReference type="SUPFAM" id="SSF46626">
    <property type="entry name" value="Cytochrome c"/>
    <property type="match status" value="2"/>
</dbReference>
<evidence type="ECO:0000256" key="4">
    <source>
        <dbReference type="ARBA" id="ARBA00023002"/>
    </source>
</evidence>
<gene>
    <name evidence="9" type="ORF">E0W60_01705</name>
</gene>
<evidence type="ECO:0000256" key="5">
    <source>
        <dbReference type="ARBA" id="ARBA00023004"/>
    </source>
</evidence>
<comment type="subcellular location">
    <subcellularLocation>
        <location evidence="1">Cell envelope</location>
    </subcellularLocation>
</comment>
<proteinExistence type="predicted"/>
<evidence type="ECO:0000259" key="8">
    <source>
        <dbReference type="PROSITE" id="PS51007"/>
    </source>
</evidence>
<feature type="signal peptide" evidence="7">
    <location>
        <begin position="1"/>
        <end position="32"/>
    </location>
</feature>
<evidence type="ECO:0000256" key="1">
    <source>
        <dbReference type="ARBA" id="ARBA00004196"/>
    </source>
</evidence>
<dbReference type="AlphaFoldDB" id="A0A4P7L7D5"/>
<organism evidence="9 10">
    <name type="scientific">Cupriavidus oxalaticus</name>
    <dbReference type="NCBI Taxonomy" id="96344"/>
    <lineage>
        <taxon>Bacteria</taxon>
        <taxon>Pseudomonadati</taxon>
        <taxon>Pseudomonadota</taxon>
        <taxon>Betaproteobacteria</taxon>
        <taxon>Burkholderiales</taxon>
        <taxon>Burkholderiaceae</taxon>
        <taxon>Cupriavidus</taxon>
    </lineage>
</organism>
<evidence type="ECO:0000313" key="10">
    <source>
        <dbReference type="Proteomes" id="UP000295294"/>
    </source>
</evidence>
<dbReference type="GO" id="GO:0009055">
    <property type="term" value="F:electron transfer activity"/>
    <property type="evidence" value="ECO:0007669"/>
    <property type="project" value="InterPro"/>
</dbReference>
<evidence type="ECO:0000256" key="3">
    <source>
        <dbReference type="ARBA" id="ARBA00022723"/>
    </source>
</evidence>
<protein>
    <submittedName>
        <fullName evidence="9">Cytochrome-c peroxidase</fullName>
    </submittedName>
</protein>
<keyword evidence="2 6" id="KW-0349">Heme</keyword>
<dbReference type="Pfam" id="PF03150">
    <property type="entry name" value="CCP_MauG"/>
    <property type="match status" value="2"/>
</dbReference>
<keyword evidence="3 6" id="KW-0479">Metal-binding</keyword>
<dbReference type="InterPro" id="IPR051395">
    <property type="entry name" value="Cytochrome_c_Peroxidase/MauG"/>
</dbReference>
<dbReference type="Proteomes" id="UP000295294">
    <property type="component" value="Chromosome 1"/>
</dbReference>
<feature type="domain" description="Cytochrome c" evidence="8">
    <location>
        <begin position="413"/>
        <end position="598"/>
    </location>
</feature>
<name>A0A4P7L7D5_9BURK</name>
<keyword evidence="5 6" id="KW-0408">Iron</keyword>
<accession>A0A4P7L7D5</accession>
<dbReference type="OrthoDB" id="9805202at2"/>
<dbReference type="KEGG" id="cox:E0W60_01705"/>
<dbReference type="EMBL" id="CP038634">
    <property type="protein sequence ID" value="QBY51596.1"/>
    <property type="molecule type" value="Genomic_DNA"/>
</dbReference>
<evidence type="ECO:0000256" key="2">
    <source>
        <dbReference type="ARBA" id="ARBA00022617"/>
    </source>
</evidence>
<dbReference type="InterPro" id="IPR009056">
    <property type="entry name" value="Cyt_c-like_dom"/>
</dbReference>
<evidence type="ECO:0000313" key="9">
    <source>
        <dbReference type="EMBL" id="QBY51596.1"/>
    </source>
</evidence>
<dbReference type="GO" id="GO:0046872">
    <property type="term" value="F:metal ion binding"/>
    <property type="evidence" value="ECO:0007669"/>
    <property type="project" value="UniProtKB-KW"/>
</dbReference>
<dbReference type="PANTHER" id="PTHR30600">
    <property type="entry name" value="CYTOCHROME C PEROXIDASE-RELATED"/>
    <property type="match status" value="1"/>
</dbReference>
<keyword evidence="4" id="KW-0560">Oxidoreductase</keyword>
<dbReference type="GO" id="GO:0030313">
    <property type="term" value="C:cell envelope"/>
    <property type="evidence" value="ECO:0007669"/>
    <property type="project" value="UniProtKB-SubCell"/>
</dbReference>
<keyword evidence="7" id="KW-0732">Signal</keyword>
<dbReference type="Gene3D" id="1.10.760.10">
    <property type="entry name" value="Cytochrome c-like domain"/>
    <property type="match status" value="2"/>
</dbReference>
<dbReference type="PROSITE" id="PS51007">
    <property type="entry name" value="CYTC"/>
    <property type="match status" value="1"/>
</dbReference>
<dbReference type="GO" id="GO:0004130">
    <property type="term" value="F:cytochrome-c peroxidase activity"/>
    <property type="evidence" value="ECO:0007669"/>
    <property type="project" value="TreeGrafter"/>
</dbReference>
<dbReference type="GO" id="GO:0020037">
    <property type="term" value="F:heme binding"/>
    <property type="evidence" value="ECO:0007669"/>
    <property type="project" value="InterPro"/>
</dbReference>
<sequence length="667" mass="71373">MINNISSGRATPMLTAAILAAALGLTSRTPQAQVTDPLAGLRSLKTVTVPGPPAEVLDEFVKDKAAAIQLGKALFWDMKVGSDNNTSCASCHFHAGVDNRITNQLSPGSGAPGTDRTFQLGRPNYTFKPEDFGFTKHVDVNQPQPQLSNVNEVSGSQGVFTANFIDFGTGSTGDACANVSDDIFHGGSGFNINGINTRQVTGRNTPSVINAVFNFRNFWDGRANNMFNGGDPFGMRNPYDLVWKSEGGVLRQVKLAIPGASLASQGSGPPLSSVEMSCNGRSFMKLGKKLLGQRPLSGQAIAADDSVLGPLVILRNKDQVPTYSEMIKKAFRSQYWNSPTLLKMSATDEAKFASMDLSPRHVKRSTGKFEVSQMEANFALFFGLAVQLYESTLIANDTPVDRYLDGQTGALNEQQLRGARIFTGTGRCSRCHSGAELTAASFSSVTAQRLRRMPMGDGLEAVYDNGFYNIGVQPTAEDLGVGGLDQFGNPLSETRMAQQGKTHLLGNGFDATKETTVGTEQRVAVDGAFKTPSLRNLEFTGPYFHNGGKSTLMQVVDFYNRGGDFGDVNRANLDRGITPLGLSETDKQDLVAFLLALSDDRVRYRKAPFDHPSLCVPQGHKVGDSGALLQDGSTGNGVDNTECIGAVGAGGASSGLKPFLNLDPFQR</sequence>